<protein>
    <submittedName>
        <fullName evidence="9">MFS transporter</fullName>
    </submittedName>
</protein>
<evidence type="ECO:0000256" key="3">
    <source>
        <dbReference type="ARBA" id="ARBA00022475"/>
    </source>
</evidence>
<evidence type="ECO:0000256" key="6">
    <source>
        <dbReference type="ARBA" id="ARBA00023136"/>
    </source>
</evidence>
<dbReference type="Proteomes" id="UP001141950">
    <property type="component" value="Unassembled WGS sequence"/>
</dbReference>
<evidence type="ECO:0000256" key="4">
    <source>
        <dbReference type="ARBA" id="ARBA00022692"/>
    </source>
</evidence>
<organism evidence="9 10">
    <name type="scientific">Paenibacillus soyae</name>
    <dbReference type="NCBI Taxonomy" id="2969249"/>
    <lineage>
        <taxon>Bacteria</taxon>
        <taxon>Bacillati</taxon>
        <taxon>Bacillota</taxon>
        <taxon>Bacilli</taxon>
        <taxon>Bacillales</taxon>
        <taxon>Paenibacillaceae</taxon>
        <taxon>Paenibacillus</taxon>
    </lineage>
</organism>
<dbReference type="PROSITE" id="PS50850">
    <property type="entry name" value="MFS"/>
    <property type="match status" value="1"/>
</dbReference>
<feature type="transmembrane region" description="Helical" evidence="7">
    <location>
        <begin position="372"/>
        <end position="389"/>
    </location>
</feature>
<feature type="transmembrane region" description="Helical" evidence="7">
    <location>
        <begin position="81"/>
        <end position="98"/>
    </location>
</feature>
<feature type="transmembrane region" description="Helical" evidence="7">
    <location>
        <begin position="141"/>
        <end position="163"/>
    </location>
</feature>
<keyword evidence="3" id="KW-1003">Cell membrane</keyword>
<dbReference type="EMBL" id="JANIPJ010000018">
    <property type="protein sequence ID" value="MCR2806573.1"/>
    <property type="molecule type" value="Genomic_DNA"/>
</dbReference>
<feature type="transmembrane region" description="Helical" evidence="7">
    <location>
        <begin position="284"/>
        <end position="301"/>
    </location>
</feature>
<dbReference type="SUPFAM" id="SSF103473">
    <property type="entry name" value="MFS general substrate transporter"/>
    <property type="match status" value="1"/>
</dbReference>
<dbReference type="PANTHER" id="PTHR43414">
    <property type="entry name" value="MULTIDRUG RESISTANCE PROTEIN MDTG"/>
    <property type="match status" value="1"/>
</dbReference>
<keyword evidence="5 7" id="KW-1133">Transmembrane helix</keyword>
<evidence type="ECO:0000256" key="7">
    <source>
        <dbReference type="SAM" id="Phobius"/>
    </source>
</evidence>
<sequence>MFKRFFGTMRDFHPIVNVLLAGTIFARIASSMSLPFLAIYLIAATDMSPTMVGAIVGIGSLAGMLGGFFGGHLSDRFGRRVVMLAAIYMWGFVFLGFAFTGLPVIFALLNAINGLCRSFYEPVSQALMADLTEKEKRFSVFSLRYMAINIGVAVGPLLGTLFAAMSGRLPWIITGCIYLAYGLLLHLLLQKFGIRRIEGEKKEPVTMAQSWNVIRRDRAFRYFIIGGIVTAIGYSQMTSTLSQFIDEGFANGVELFAWMMSVNAIVVVAFQIPFSKWAEKRTPMTAIAVGSVFYAIGHIGFAFSGSWWMLVASMVVFTWGEILTFPAGSMIVDRIAPEGMRGTYFGAQTFTSLGHFLGPWIGGILLQGYGGQALFVTVAVISIAAIWFFRLGESRSAKVELQAMKAGA</sequence>
<feature type="transmembrane region" description="Helical" evidence="7">
    <location>
        <begin position="12"/>
        <end position="43"/>
    </location>
</feature>
<feature type="transmembrane region" description="Helical" evidence="7">
    <location>
        <begin position="307"/>
        <end position="332"/>
    </location>
</feature>
<evidence type="ECO:0000313" key="10">
    <source>
        <dbReference type="Proteomes" id="UP001141950"/>
    </source>
</evidence>
<proteinExistence type="predicted"/>
<comment type="subcellular location">
    <subcellularLocation>
        <location evidence="1">Cell membrane</location>
        <topology evidence="1">Multi-pass membrane protein</topology>
    </subcellularLocation>
</comment>
<evidence type="ECO:0000313" key="9">
    <source>
        <dbReference type="EMBL" id="MCR2806573.1"/>
    </source>
</evidence>
<keyword evidence="6 7" id="KW-0472">Membrane</keyword>
<dbReference type="AlphaFoldDB" id="A0A9X2SCB5"/>
<evidence type="ECO:0000256" key="2">
    <source>
        <dbReference type="ARBA" id="ARBA00022448"/>
    </source>
</evidence>
<dbReference type="Gene3D" id="1.20.1250.20">
    <property type="entry name" value="MFS general substrate transporter like domains"/>
    <property type="match status" value="2"/>
</dbReference>
<dbReference type="InterPro" id="IPR011701">
    <property type="entry name" value="MFS"/>
</dbReference>
<feature type="transmembrane region" description="Helical" evidence="7">
    <location>
        <begin position="344"/>
        <end position="366"/>
    </location>
</feature>
<accession>A0A9X2SCB5</accession>
<feature type="transmembrane region" description="Helical" evidence="7">
    <location>
        <begin position="255"/>
        <end position="272"/>
    </location>
</feature>
<reference evidence="9" key="1">
    <citation type="submission" date="2022-08" db="EMBL/GenBank/DDBJ databases">
        <title>The genomic sequence of strain Paenibacillus sp. SCIV0701.</title>
        <authorList>
            <person name="Zhao H."/>
        </authorList>
    </citation>
    <scope>NUCLEOTIDE SEQUENCE</scope>
    <source>
        <strain evidence="9">SCIV0701</strain>
    </source>
</reference>
<name>A0A9X2SCB5_9BACL</name>
<dbReference type="RefSeq" id="WP_257450163.1">
    <property type="nucleotide sequence ID" value="NZ_JANIPJ010000018.1"/>
</dbReference>
<keyword evidence="10" id="KW-1185">Reference proteome</keyword>
<evidence type="ECO:0000259" key="8">
    <source>
        <dbReference type="PROSITE" id="PS50850"/>
    </source>
</evidence>
<evidence type="ECO:0000256" key="5">
    <source>
        <dbReference type="ARBA" id="ARBA00022989"/>
    </source>
</evidence>
<feature type="transmembrane region" description="Helical" evidence="7">
    <location>
        <begin position="49"/>
        <end position="69"/>
    </location>
</feature>
<dbReference type="GO" id="GO:0022857">
    <property type="term" value="F:transmembrane transporter activity"/>
    <property type="evidence" value="ECO:0007669"/>
    <property type="project" value="InterPro"/>
</dbReference>
<dbReference type="GO" id="GO:0005886">
    <property type="term" value="C:plasma membrane"/>
    <property type="evidence" value="ECO:0007669"/>
    <property type="project" value="UniProtKB-SubCell"/>
</dbReference>
<keyword evidence="2" id="KW-0813">Transport</keyword>
<dbReference type="InterPro" id="IPR020846">
    <property type="entry name" value="MFS_dom"/>
</dbReference>
<gene>
    <name evidence="9" type="ORF">NQZ67_22070</name>
</gene>
<dbReference type="PANTHER" id="PTHR43414:SF1">
    <property type="entry name" value="PEPTIDE PERMEASE"/>
    <property type="match status" value="1"/>
</dbReference>
<feature type="transmembrane region" description="Helical" evidence="7">
    <location>
        <begin position="169"/>
        <end position="189"/>
    </location>
</feature>
<feature type="domain" description="Major facilitator superfamily (MFS) profile" evidence="8">
    <location>
        <begin position="15"/>
        <end position="396"/>
    </location>
</feature>
<evidence type="ECO:0000256" key="1">
    <source>
        <dbReference type="ARBA" id="ARBA00004651"/>
    </source>
</evidence>
<keyword evidence="4 7" id="KW-0812">Transmembrane</keyword>
<dbReference type="CDD" id="cd17329">
    <property type="entry name" value="MFS_MdtH_MDR_like"/>
    <property type="match status" value="1"/>
</dbReference>
<comment type="caution">
    <text evidence="9">The sequence shown here is derived from an EMBL/GenBank/DDBJ whole genome shotgun (WGS) entry which is preliminary data.</text>
</comment>
<feature type="transmembrane region" description="Helical" evidence="7">
    <location>
        <begin position="219"/>
        <end position="235"/>
    </location>
</feature>
<dbReference type="InterPro" id="IPR036259">
    <property type="entry name" value="MFS_trans_sf"/>
</dbReference>
<dbReference type="Pfam" id="PF07690">
    <property type="entry name" value="MFS_1"/>
    <property type="match status" value="1"/>
</dbReference>